<dbReference type="EMBL" id="CAJNOC010004996">
    <property type="protein sequence ID" value="CAF1039570.1"/>
    <property type="molecule type" value="Genomic_DNA"/>
</dbReference>
<dbReference type="OrthoDB" id="771136at2759"/>
<evidence type="ECO:0000313" key="13">
    <source>
        <dbReference type="EMBL" id="CAF1039570.1"/>
    </source>
</evidence>
<evidence type="ECO:0000313" key="14">
    <source>
        <dbReference type="Proteomes" id="UP000663879"/>
    </source>
</evidence>
<dbReference type="InterPro" id="IPR021109">
    <property type="entry name" value="Peptidase_aspartic_dom_sf"/>
</dbReference>
<gene>
    <name evidence="13" type="ORF">OXX778_LOCUS18280</name>
</gene>
<evidence type="ECO:0000256" key="7">
    <source>
        <dbReference type="ARBA" id="ARBA00023180"/>
    </source>
</evidence>
<dbReference type="Gene3D" id="2.40.70.10">
    <property type="entry name" value="Acid Proteases"/>
    <property type="match status" value="2"/>
</dbReference>
<accession>A0A814JL76</accession>
<protein>
    <recommendedName>
        <fullName evidence="12">Peptidase A1 domain-containing protein</fullName>
    </recommendedName>
</protein>
<keyword evidence="5 10" id="KW-0378">Hydrolase</keyword>
<keyword evidence="7" id="KW-0325">Glycoprotein</keyword>
<sequence length="392" mass="43498">MMHYIPSIFALLFLVKTSITLPSIKLKKIESVRDQLKKAGTSTSLFRYKYNYDGPVPQPLSNYLDAQYYGPISIGTPPQQFTVVFDTGSSNLWVPSSKCSILDIACLLHHKYHSERSQTFVKNETKFEIRYGTGSLSGFMSQDTVTLSTLAVKDQLFAEATHQPGITFVAAKFDGILGMAFRTISVNNVETVFTNLYNQGLVPRNAFSFWLNRDPSSEHGGELFLGGSDPNYYEGELTYTPVTREGYWQFKMDGVSVKEFSFCNGGCQAIADSGTSLLAGPKEEIKKLNNLIGALPILNGEYMIPCNQTDKLPDVTFNINGKPFIINGNDYVLRISQFGKDICLSGFIGLDIPEPAGPLWILGDVFIGSFYTEFDAENLRIGFAKSKTNPKV</sequence>
<dbReference type="PANTHER" id="PTHR47966:SF51">
    <property type="entry name" value="BETA-SITE APP-CLEAVING ENZYME, ISOFORM A-RELATED"/>
    <property type="match status" value="1"/>
</dbReference>
<dbReference type="Proteomes" id="UP000663879">
    <property type="component" value="Unassembled WGS sequence"/>
</dbReference>
<dbReference type="InterPro" id="IPR033121">
    <property type="entry name" value="PEPTIDASE_A1"/>
</dbReference>
<comment type="caution">
    <text evidence="13">The sequence shown here is derived from an EMBL/GenBank/DDBJ whole genome shotgun (WGS) entry which is preliminary data.</text>
</comment>
<evidence type="ECO:0000256" key="9">
    <source>
        <dbReference type="PIRSR" id="PIRSR601461-2"/>
    </source>
</evidence>
<dbReference type="InterPro" id="IPR001461">
    <property type="entry name" value="Aspartic_peptidase_A1"/>
</dbReference>
<feature type="active site" evidence="8">
    <location>
        <position position="272"/>
    </location>
</feature>
<dbReference type="GO" id="GO:0004190">
    <property type="term" value="F:aspartic-type endopeptidase activity"/>
    <property type="evidence" value="ECO:0007669"/>
    <property type="project" value="UniProtKB-KW"/>
</dbReference>
<keyword evidence="2 10" id="KW-0645">Protease</keyword>
<evidence type="ECO:0000256" key="8">
    <source>
        <dbReference type="PIRSR" id="PIRSR601461-1"/>
    </source>
</evidence>
<dbReference type="AlphaFoldDB" id="A0A814JL76"/>
<feature type="disulfide bond" evidence="9">
    <location>
        <begin position="263"/>
        <end position="267"/>
    </location>
</feature>
<evidence type="ECO:0000256" key="4">
    <source>
        <dbReference type="ARBA" id="ARBA00022750"/>
    </source>
</evidence>
<evidence type="ECO:0000256" key="1">
    <source>
        <dbReference type="ARBA" id="ARBA00007447"/>
    </source>
</evidence>
<keyword evidence="4 10" id="KW-0064">Aspartyl protease</keyword>
<feature type="active site" evidence="8">
    <location>
        <position position="86"/>
    </location>
</feature>
<comment type="similarity">
    <text evidence="1 10">Belongs to the peptidase A1 family.</text>
</comment>
<keyword evidence="3 11" id="KW-0732">Signal</keyword>
<keyword evidence="6 9" id="KW-1015">Disulfide bond</keyword>
<feature type="domain" description="Peptidase A1" evidence="12">
    <location>
        <begin position="68"/>
        <end position="384"/>
    </location>
</feature>
<dbReference type="SUPFAM" id="SSF50630">
    <property type="entry name" value="Acid proteases"/>
    <property type="match status" value="1"/>
</dbReference>
<evidence type="ECO:0000256" key="6">
    <source>
        <dbReference type="ARBA" id="ARBA00023157"/>
    </source>
</evidence>
<feature type="chain" id="PRO_5032468029" description="Peptidase A1 domain-containing protein" evidence="11">
    <location>
        <begin position="21"/>
        <end position="392"/>
    </location>
</feature>
<dbReference type="PRINTS" id="PR00792">
    <property type="entry name" value="PEPSIN"/>
</dbReference>
<evidence type="ECO:0000256" key="3">
    <source>
        <dbReference type="ARBA" id="ARBA00022729"/>
    </source>
</evidence>
<evidence type="ECO:0000256" key="11">
    <source>
        <dbReference type="SAM" id="SignalP"/>
    </source>
</evidence>
<proteinExistence type="inferred from homology"/>
<organism evidence="13 14">
    <name type="scientific">Brachionus calyciflorus</name>
    <dbReference type="NCBI Taxonomy" id="104777"/>
    <lineage>
        <taxon>Eukaryota</taxon>
        <taxon>Metazoa</taxon>
        <taxon>Spiralia</taxon>
        <taxon>Gnathifera</taxon>
        <taxon>Rotifera</taxon>
        <taxon>Eurotatoria</taxon>
        <taxon>Monogononta</taxon>
        <taxon>Pseudotrocha</taxon>
        <taxon>Ploima</taxon>
        <taxon>Brachionidae</taxon>
        <taxon>Brachionus</taxon>
    </lineage>
</organism>
<feature type="disulfide bond" evidence="9">
    <location>
        <begin position="99"/>
        <end position="106"/>
    </location>
</feature>
<dbReference type="InterPro" id="IPR001969">
    <property type="entry name" value="Aspartic_peptidase_AS"/>
</dbReference>
<name>A0A814JL76_9BILA</name>
<evidence type="ECO:0000259" key="12">
    <source>
        <dbReference type="PROSITE" id="PS51767"/>
    </source>
</evidence>
<dbReference type="PROSITE" id="PS00141">
    <property type="entry name" value="ASP_PROTEASE"/>
    <property type="match status" value="2"/>
</dbReference>
<dbReference type="FunFam" id="2.40.70.10:FF:000002">
    <property type="entry name" value="Vacuolar aspartic proteinase"/>
    <property type="match status" value="1"/>
</dbReference>
<feature type="signal peptide" evidence="11">
    <location>
        <begin position="1"/>
        <end position="20"/>
    </location>
</feature>
<dbReference type="GO" id="GO:0006508">
    <property type="term" value="P:proteolysis"/>
    <property type="evidence" value="ECO:0007669"/>
    <property type="project" value="UniProtKB-KW"/>
</dbReference>
<keyword evidence="14" id="KW-1185">Reference proteome</keyword>
<reference evidence="13" key="1">
    <citation type="submission" date="2021-02" db="EMBL/GenBank/DDBJ databases">
        <authorList>
            <person name="Nowell W R."/>
        </authorList>
    </citation>
    <scope>NUCLEOTIDE SEQUENCE</scope>
    <source>
        <strain evidence="13">Ploen Becks lab</strain>
    </source>
</reference>
<dbReference type="Pfam" id="PF00026">
    <property type="entry name" value="Asp"/>
    <property type="match status" value="1"/>
</dbReference>
<evidence type="ECO:0000256" key="5">
    <source>
        <dbReference type="ARBA" id="ARBA00022801"/>
    </source>
</evidence>
<dbReference type="PROSITE" id="PS51767">
    <property type="entry name" value="PEPTIDASE_A1"/>
    <property type="match status" value="1"/>
</dbReference>
<dbReference type="FunFam" id="2.40.70.10:FF:000009">
    <property type="entry name" value="Aspartic proteinase A1"/>
    <property type="match status" value="1"/>
</dbReference>
<evidence type="ECO:0000256" key="2">
    <source>
        <dbReference type="ARBA" id="ARBA00022670"/>
    </source>
</evidence>
<evidence type="ECO:0000256" key="10">
    <source>
        <dbReference type="RuleBase" id="RU000454"/>
    </source>
</evidence>
<feature type="disulfide bond" evidence="9">
    <location>
        <begin position="306"/>
        <end position="343"/>
    </location>
</feature>
<dbReference type="PANTHER" id="PTHR47966">
    <property type="entry name" value="BETA-SITE APP-CLEAVING ENZYME, ISOFORM A-RELATED"/>
    <property type="match status" value="1"/>
</dbReference>